<evidence type="ECO:0000256" key="1">
    <source>
        <dbReference type="SAM" id="MobiDB-lite"/>
    </source>
</evidence>
<proteinExistence type="predicted"/>
<name>A0ABR4QC71_9CEST</name>
<evidence type="ECO:0000313" key="4">
    <source>
        <dbReference type="Proteomes" id="UP001651158"/>
    </source>
</evidence>
<comment type="caution">
    <text evidence="3">The sequence shown here is derived from an EMBL/GenBank/DDBJ whole genome shotgun (WGS) entry which is preliminary data.</text>
</comment>
<evidence type="ECO:0000256" key="2">
    <source>
        <dbReference type="SAM" id="SignalP"/>
    </source>
</evidence>
<feature type="region of interest" description="Disordered" evidence="1">
    <location>
        <begin position="146"/>
        <end position="165"/>
    </location>
</feature>
<keyword evidence="4" id="KW-1185">Reference proteome</keyword>
<feature type="compositionally biased region" description="Acidic residues" evidence="1">
    <location>
        <begin position="156"/>
        <end position="165"/>
    </location>
</feature>
<reference evidence="3 4" key="1">
    <citation type="journal article" date="2022" name="Front. Cell. Infect. Microbiol.">
        <title>The Genomes of Two Strains of Taenia crassiceps the Animal Model for the Study of Human Cysticercosis.</title>
        <authorList>
            <person name="Bobes R.J."/>
            <person name="Estrada K."/>
            <person name="Rios-Valencia D.G."/>
            <person name="Calderon-Gallegos A."/>
            <person name="de la Torre P."/>
            <person name="Carrero J.C."/>
            <person name="Sanchez-Flores A."/>
            <person name="Laclette J.P."/>
        </authorList>
    </citation>
    <scope>NUCLEOTIDE SEQUENCE [LARGE SCALE GENOMIC DNA]</scope>
    <source>
        <strain evidence="3">WFUcys</strain>
    </source>
</reference>
<gene>
    <name evidence="3" type="ORF">TcWFU_009984</name>
</gene>
<feature type="compositionally biased region" description="Acidic residues" evidence="1">
    <location>
        <begin position="250"/>
        <end position="262"/>
    </location>
</feature>
<feature type="region of interest" description="Disordered" evidence="1">
    <location>
        <begin position="186"/>
        <end position="262"/>
    </location>
</feature>
<organism evidence="3 4">
    <name type="scientific">Taenia crassiceps</name>
    <dbReference type="NCBI Taxonomy" id="6207"/>
    <lineage>
        <taxon>Eukaryota</taxon>
        <taxon>Metazoa</taxon>
        <taxon>Spiralia</taxon>
        <taxon>Lophotrochozoa</taxon>
        <taxon>Platyhelminthes</taxon>
        <taxon>Cestoda</taxon>
        <taxon>Eucestoda</taxon>
        <taxon>Cyclophyllidea</taxon>
        <taxon>Taeniidae</taxon>
        <taxon>Taenia</taxon>
    </lineage>
</organism>
<feature type="compositionally biased region" description="Acidic residues" evidence="1">
    <location>
        <begin position="191"/>
        <end position="222"/>
    </location>
</feature>
<feature type="chain" id="PRO_5046421556" evidence="2">
    <location>
        <begin position="23"/>
        <end position="262"/>
    </location>
</feature>
<sequence length="262" mass="29187">MARHAVLILAALLTVAFHDVASRTIAVVKGKPDNERELFSNASTTHVKSKEVGATIKPRNSSITALADVKKEEEEVKKENLLESISNVVVQSANETVRPRYEAEEDRYIRKGDVNDEEVEESIGDVSEKERDAKLGKILWILHHSGSTHGRRSDSEELGFGDYENDNGSYGLKRKLIFYEDEEGVGANDKEVEDDIDFDDIEDDKVDTQEVDEDQEDMEDLEGTVVKDNNGRENADDNDESKRGNGNHEDADDSDDGGEGCK</sequence>
<feature type="signal peptide" evidence="2">
    <location>
        <begin position="1"/>
        <end position="22"/>
    </location>
</feature>
<accession>A0ABR4QC71</accession>
<protein>
    <submittedName>
        <fullName evidence="3">Uncharacterized protein</fullName>
    </submittedName>
</protein>
<evidence type="ECO:0000313" key="3">
    <source>
        <dbReference type="EMBL" id="KAL5107162.1"/>
    </source>
</evidence>
<feature type="compositionally biased region" description="Basic and acidic residues" evidence="1">
    <location>
        <begin position="229"/>
        <end position="249"/>
    </location>
</feature>
<keyword evidence="2" id="KW-0732">Signal</keyword>
<dbReference type="Proteomes" id="UP001651158">
    <property type="component" value="Unassembled WGS sequence"/>
</dbReference>
<dbReference type="EMBL" id="JAKROA010000005">
    <property type="protein sequence ID" value="KAL5107162.1"/>
    <property type="molecule type" value="Genomic_DNA"/>
</dbReference>